<dbReference type="InterPro" id="IPR000953">
    <property type="entry name" value="Chromo/chromo_shadow_dom"/>
</dbReference>
<dbReference type="PROSITE" id="PS50013">
    <property type="entry name" value="CHROMO_2"/>
    <property type="match status" value="1"/>
</dbReference>
<evidence type="ECO:0000313" key="5">
    <source>
        <dbReference type="Proteomes" id="UP000694559"/>
    </source>
</evidence>
<protein>
    <recommendedName>
        <fullName evidence="3">Chromo domain-containing protein</fullName>
    </recommendedName>
</protein>
<evidence type="ECO:0000259" key="3">
    <source>
        <dbReference type="PROSITE" id="PS50013"/>
    </source>
</evidence>
<dbReference type="InterPro" id="IPR023780">
    <property type="entry name" value="Chromo_domain"/>
</dbReference>
<dbReference type="Gene3D" id="2.40.50.40">
    <property type="match status" value="1"/>
</dbReference>
<dbReference type="Proteomes" id="UP000694559">
    <property type="component" value="Unplaced"/>
</dbReference>
<dbReference type="GeneTree" id="ENSGT00960000189474"/>
<dbReference type="Ensembl" id="ENSNNAT00000018460.1">
    <property type="protein sequence ID" value="ENSNNAP00000017582.1"/>
    <property type="gene ID" value="ENSNNAG00000011781.1"/>
</dbReference>
<dbReference type="SMART" id="SM00298">
    <property type="entry name" value="CHROMO"/>
    <property type="match status" value="1"/>
</dbReference>
<feature type="domain" description="Chromo" evidence="3">
    <location>
        <begin position="5"/>
        <end position="63"/>
    </location>
</feature>
<proteinExistence type="predicted"/>
<reference evidence="4" key="1">
    <citation type="submission" date="2025-08" db="UniProtKB">
        <authorList>
            <consortium name="Ensembl"/>
        </authorList>
    </citation>
    <scope>IDENTIFICATION</scope>
</reference>
<dbReference type="InterPro" id="IPR016197">
    <property type="entry name" value="Chromo-like_dom_sf"/>
</dbReference>
<dbReference type="SUPFAM" id="SSF54160">
    <property type="entry name" value="Chromo domain-like"/>
    <property type="match status" value="1"/>
</dbReference>
<comment type="subcellular location">
    <subcellularLocation>
        <location evidence="1">Nucleus</location>
    </subcellularLocation>
</comment>
<evidence type="ECO:0000256" key="1">
    <source>
        <dbReference type="ARBA" id="ARBA00004123"/>
    </source>
</evidence>
<keyword evidence="5" id="KW-1185">Reference proteome</keyword>
<reference evidence="4" key="2">
    <citation type="submission" date="2025-09" db="UniProtKB">
        <authorList>
            <consortium name="Ensembl"/>
        </authorList>
    </citation>
    <scope>IDENTIFICATION</scope>
</reference>
<accession>A0A8C6XP46</accession>
<name>A0A8C6XP46_NAJNA</name>
<feature type="region of interest" description="Disordered" evidence="2">
    <location>
        <begin position="52"/>
        <end position="102"/>
    </location>
</feature>
<dbReference type="OrthoDB" id="9050211at2759"/>
<evidence type="ECO:0000313" key="4">
    <source>
        <dbReference type="Ensembl" id="ENSNNAP00000017582.1"/>
    </source>
</evidence>
<evidence type="ECO:0000256" key="2">
    <source>
        <dbReference type="SAM" id="MobiDB-lite"/>
    </source>
</evidence>
<dbReference type="AlphaFoldDB" id="A0A8C6XP46"/>
<organism evidence="4 5">
    <name type="scientific">Naja naja</name>
    <name type="common">Indian cobra</name>
    <dbReference type="NCBI Taxonomy" id="35670"/>
    <lineage>
        <taxon>Eukaryota</taxon>
        <taxon>Metazoa</taxon>
        <taxon>Chordata</taxon>
        <taxon>Craniata</taxon>
        <taxon>Vertebrata</taxon>
        <taxon>Euteleostomi</taxon>
        <taxon>Lepidosauria</taxon>
        <taxon>Squamata</taxon>
        <taxon>Bifurcata</taxon>
        <taxon>Unidentata</taxon>
        <taxon>Episquamata</taxon>
        <taxon>Toxicofera</taxon>
        <taxon>Serpentes</taxon>
        <taxon>Colubroidea</taxon>
        <taxon>Elapidae</taxon>
        <taxon>Elapinae</taxon>
        <taxon>Naja</taxon>
    </lineage>
</organism>
<dbReference type="GO" id="GO:0005634">
    <property type="term" value="C:nucleus"/>
    <property type="evidence" value="ECO:0007669"/>
    <property type="project" value="UniProtKB-SubCell"/>
</dbReference>
<sequence>MDHEYEVDSIRDSRQLWGRFQYLVAWKGYGPEDFTWIEATDVHAPHLVQDFHAQFPQHPHPKRRNSQRSGSVAPEVVEEAGEGQRPAEQSEEDPGPSPIYPRSLGSCVVTDVEANLVLSSKGVYLCWHSVH</sequence>
<dbReference type="Pfam" id="PF00385">
    <property type="entry name" value="Chromo"/>
    <property type="match status" value="1"/>
</dbReference>